<keyword evidence="1" id="KW-0472">Membrane</keyword>
<evidence type="ECO:0000313" key="3">
    <source>
        <dbReference type="Proteomes" id="UP000007463"/>
    </source>
</evidence>
<proteinExistence type="predicted"/>
<evidence type="ECO:0000313" key="2">
    <source>
        <dbReference type="EMBL" id="AEA45904.1"/>
    </source>
</evidence>
<dbReference type="KEGG" id="fte:Fluta_3940"/>
<reference evidence="3" key="2">
    <citation type="submission" date="2011-02" db="EMBL/GenBank/DDBJ databases">
        <title>The complete genome of Fluviicola taffensis DSM 16823.</title>
        <authorList>
            <consortium name="US DOE Joint Genome Institute (JGI-PGF)"/>
            <person name="Lucas S."/>
            <person name="Copeland A."/>
            <person name="Lapidus A."/>
            <person name="Bruce D."/>
            <person name="Goodwin L."/>
            <person name="Pitluck S."/>
            <person name="Kyrpides N."/>
            <person name="Mavromatis K."/>
            <person name="Ivanova N."/>
            <person name="Mikhailova N."/>
            <person name="Pagani I."/>
            <person name="Chertkov O."/>
            <person name="Detter J.C."/>
            <person name="Han C."/>
            <person name="Tapia R."/>
            <person name="Land M."/>
            <person name="Hauser L."/>
            <person name="Markowitz V."/>
            <person name="Cheng J.-F."/>
            <person name="Hugenholtz P."/>
            <person name="Woyke T."/>
            <person name="Wu D."/>
            <person name="Tindall B."/>
            <person name="Pomrenke H.G."/>
            <person name="Brambilla E."/>
            <person name="Klenk H.-P."/>
            <person name="Eisen J.A."/>
        </authorList>
    </citation>
    <scope>NUCLEOTIDE SEQUENCE [LARGE SCALE GENOMIC DNA]</scope>
    <source>
        <strain evidence="3">DSM 16823 / RW262 / RW262</strain>
    </source>
</reference>
<keyword evidence="3" id="KW-1185">Reference proteome</keyword>
<name>F2IHU5_FLUTR</name>
<dbReference type="EMBL" id="CP002542">
    <property type="protein sequence ID" value="AEA45904.1"/>
    <property type="molecule type" value="Genomic_DNA"/>
</dbReference>
<dbReference type="Proteomes" id="UP000007463">
    <property type="component" value="Chromosome"/>
</dbReference>
<sequence length="197" mass="22425" precursor="true">MILTTFKRYAMHRLPTLGRMLTFLFAGFILSATSQTAIIAHKSHSGKAVDFFTEPSTNFGIPSPRLVQVIRLNDSTSIEVNDHYNGYYSYDTVCKNPVYANYNLDIDSIKKDNYYHSDVDYINFKKSPKSVKQKSPGYDTKRIDELTPSEIQAEPTEEIAPKKKKKKSAILFIFLVTGGGLLLMRTFNRILTPRVAR</sequence>
<accession>F2IHU5</accession>
<dbReference type="AlphaFoldDB" id="F2IHU5"/>
<reference evidence="2 3" key="1">
    <citation type="journal article" date="2011" name="Stand. Genomic Sci.">
        <title>Complete genome sequence of the gliding freshwater bacterium Fluviicola taffensis type strain (RW262).</title>
        <authorList>
            <person name="Woyke T."/>
            <person name="Chertkov O."/>
            <person name="Lapidus A."/>
            <person name="Nolan M."/>
            <person name="Lucas S."/>
            <person name="Del Rio T.G."/>
            <person name="Tice H."/>
            <person name="Cheng J.F."/>
            <person name="Tapia R."/>
            <person name="Han C."/>
            <person name="Goodwin L."/>
            <person name="Pitluck S."/>
            <person name="Liolios K."/>
            <person name="Pagani I."/>
            <person name="Ivanova N."/>
            <person name="Huntemann M."/>
            <person name="Mavromatis K."/>
            <person name="Mikhailova N."/>
            <person name="Pati A."/>
            <person name="Chen A."/>
            <person name="Palaniappan K."/>
            <person name="Land M."/>
            <person name="Hauser L."/>
            <person name="Brambilla E.M."/>
            <person name="Rohde M."/>
            <person name="Mwirichia R."/>
            <person name="Sikorski J."/>
            <person name="Tindall B.J."/>
            <person name="Goker M."/>
            <person name="Bristow J."/>
            <person name="Eisen J.A."/>
            <person name="Markowitz V."/>
            <person name="Hugenholtz P."/>
            <person name="Klenk H.P."/>
            <person name="Kyrpides N.C."/>
        </authorList>
    </citation>
    <scope>NUCLEOTIDE SEQUENCE [LARGE SCALE GENOMIC DNA]</scope>
    <source>
        <strain evidence="3">DSM 16823 / RW262 / RW262</strain>
    </source>
</reference>
<feature type="transmembrane region" description="Helical" evidence="1">
    <location>
        <begin position="169"/>
        <end position="187"/>
    </location>
</feature>
<evidence type="ECO:0000256" key="1">
    <source>
        <dbReference type="SAM" id="Phobius"/>
    </source>
</evidence>
<protein>
    <submittedName>
        <fullName evidence="2">Uncharacterized protein</fullName>
    </submittedName>
</protein>
<keyword evidence="1" id="KW-0812">Transmembrane</keyword>
<organism evidence="2 3">
    <name type="scientific">Fluviicola taffensis (strain DSM 16823 / NCIMB 13979 / RW262)</name>
    <dbReference type="NCBI Taxonomy" id="755732"/>
    <lineage>
        <taxon>Bacteria</taxon>
        <taxon>Pseudomonadati</taxon>
        <taxon>Bacteroidota</taxon>
        <taxon>Flavobacteriia</taxon>
        <taxon>Flavobacteriales</taxon>
        <taxon>Crocinitomicaceae</taxon>
        <taxon>Fluviicola</taxon>
    </lineage>
</organism>
<dbReference type="STRING" id="755732.Fluta_3940"/>
<keyword evidence="1" id="KW-1133">Transmembrane helix</keyword>
<gene>
    <name evidence="2" type="ordered locus">Fluta_3940</name>
</gene>
<dbReference type="HOGENOM" id="CLU_1382341_0_0_10"/>